<dbReference type="eggNOG" id="ENOG50319Q6">
    <property type="taxonomic scope" value="Bacteria"/>
</dbReference>
<evidence type="ECO:0000313" key="1">
    <source>
        <dbReference type="EMBL" id="EQB40442.1"/>
    </source>
</evidence>
<dbReference type="AlphaFoldDB" id="T0JTV2"/>
<accession>T0JTV2</accession>
<gene>
    <name evidence="1" type="ORF">M947_01195</name>
</gene>
<name>T0JTV2_9BACT</name>
<keyword evidence="2" id="KW-1185">Reference proteome</keyword>
<dbReference type="EMBL" id="AUPZ01000002">
    <property type="protein sequence ID" value="EQB40442.1"/>
    <property type="molecule type" value="Genomic_DNA"/>
</dbReference>
<dbReference type="RefSeq" id="WP_021286520.1">
    <property type="nucleotide sequence ID" value="NZ_AUPZ01000002.1"/>
</dbReference>
<organism evidence="1 2">
    <name type="scientific">Sulfurimonas hongkongensis</name>
    <dbReference type="NCBI Taxonomy" id="1172190"/>
    <lineage>
        <taxon>Bacteria</taxon>
        <taxon>Pseudomonadati</taxon>
        <taxon>Campylobacterota</taxon>
        <taxon>Epsilonproteobacteria</taxon>
        <taxon>Campylobacterales</taxon>
        <taxon>Sulfurimonadaceae</taxon>
        <taxon>Sulfurimonas</taxon>
    </lineage>
</organism>
<dbReference type="OrthoDB" id="5334393at2"/>
<dbReference type="STRING" id="1172190.M947_01195"/>
<dbReference type="Proteomes" id="UP000015520">
    <property type="component" value="Unassembled WGS sequence"/>
</dbReference>
<evidence type="ECO:0008006" key="3">
    <source>
        <dbReference type="Google" id="ProtNLM"/>
    </source>
</evidence>
<evidence type="ECO:0000313" key="2">
    <source>
        <dbReference type="Proteomes" id="UP000015520"/>
    </source>
</evidence>
<comment type="caution">
    <text evidence="1">The sequence shown here is derived from an EMBL/GenBank/DDBJ whole genome shotgun (WGS) entry which is preliminary data.</text>
</comment>
<protein>
    <recommendedName>
        <fullName evidence="3">YfiR family protein</fullName>
    </recommendedName>
</protein>
<dbReference type="PATRIC" id="fig|1172190.3.peg.227"/>
<sequence>MKKIIFLCFILVNMAYGYSYSDILLKAQASIFPKILLLDKNLKNKLIDGKVVYTIAYGKNDLHIAQEISEFIDKNFEGYFDKYLYEINLVEFSDLSNDTKASAIYTLNSDQHISKVAKVAKEKGVIAFSYDIQNLKKGLLFSLMLEKSTVLYLNKEDLNKTKIDFVDSLLQMVTFIDKNNI</sequence>
<proteinExistence type="predicted"/>
<reference evidence="1 2" key="1">
    <citation type="submission" date="2013-07" db="EMBL/GenBank/DDBJ databases">
        <title>Sulfurimonas hongkongensis AST-10 Genome Sequencing.</title>
        <authorList>
            <person name="Cai L."/>
            <person name="Zhang T."/>
        </authorList>
    </citation>
    <scope>NUCLEOTIDE SEQUENCE [LARGE SCALE GENOMIC DNA]</scope>
    <source>
        <strain evidence="1 2">AST-10</strain>
    </source>
</reference>